<dbReference type="PANTHER" id="PTHR23159:SF60">
    <property type="entry name" value="SPINDLE ASSEMBLY ABNORMAL PROTEIN 4"/>
    <property type="match status" value="1"/>
</dbReference>
<organism evidence="3 4">
    <name type="scientific">Volvox reticuliferus</name>
    <dbReference type="NCBI Taxonomy" id="1737510"/>
    <lineage>
        <taxon>Eukaryota</taxon>
        <taxon>Viridiplantae</taxon>
        <taxon>Chlorophyta</taxon>
        <taxon>core chlorophytes</taxon>
        <taxon>Chlorophyceae</taxon>
        <taxon>CS clade</taxon>
        <taxon>Chlamydomonadales</taxon>
        <taxon>Volvocaceae</taxon>
        <taxon>Volvox</taxon>
    </lineage>
</organism>
<evidence type="ECO:0000313" key="4">
    <source>
        <dbReference type="Proteomes" id="UP000722791"/>
    </source>
</evidence>
<evidence type="ECO:0000256" key="1">
    <source>
        <dbReference type="SAM" id="Coils"/>
    </source>
</evidence>
<feature type="compositionally biased region" description="Low complexity" evidence="2">
    <location>
        <begin position="114"/>
        <end position="134"/>
    </location>
</feature>
<comment type="caution">
    <text evidence="3">The sequence shown here is derived from an EMBL/GenBank/DDBJ whole genome shotgun (WGS) entry which is preliminary data.</text>
</comment>
<proteinExistence type="predicted"/>
<feature type="region of interest" description="Disordered" evidence="2">
    <location>
        <begin position="266"/>
        <end position="312"/>
    </location>
</feature>
<feature type="region of interest" description="Disordered" evidence="2">
    <location>
        <begin position="114"/>
        <end position="145"/>
    </location>
</feature>
<gene>
    <name evidence="3" type="ORF">Vretimale_14551</name>
</gene>
<keyword evidence="1" id="KW-0175">Coiled coil</keyword>
<feature type="non-terminal residue" evidence="3">
    <location>
        <position position="618"/>
    </location>
</feature>
<feature type="compositionally biased region" description="Pro residues" evidence="2">
    <location>
        <begin position="290"/>
        <end position="299"/>
    </location>
</feature>
<dbReference type="PANTHER" id="PTHR23159">
    <property type="entry name" value="CENTROSOMAL PROTEIN 2"/>
    <property type="match status" value="1"/>
</dbReference>
<accession>A0A8J4GP11</accession>
<name>A0A8J4GP11_9CHLO</name>
<feature type="coiled-coil region" evidence="1">
    <location>
        <begin position="379"/>
        <end position="608"/>
    </location>
</feature>
<protein>
    <submittedName>
        <fullName evidence="3">Uncharacterized protein</fullName>
    </submittedName>
</protein>
<reference evidence="3" key="1">
    <citation type="journal article" date="2021" name="Proc. Natl. Acad. Sci. U.S.A.">
        <title>Three genomes in the algal genus Volvox reveal the fate of a haploid sex-determining region after a transition to homothallism.</title>
        <authorList>
            <person name="Yamamoto K."/>
            <person name="Hamaji T."/>
            <person name="Kawai-Toyooka H."/>
            <person name="Matsuzaki R."/>
            <person name="Takahashi F."/>
            <person name="Nishimura Y."/>
            <person name="Kawachi M."/>
            <person name="Noguchi H."/>
            <person name="Minakuchi Y."/>
            <person name="Umen J.G."/>
            <person name="Toyoda A."/>
            <person name="Nozaki H."/>
        </authorList>
    </citation>
    <scope>NUCLEOTIDE SEQUENCE</scope>
    <source>
        <strain evidence="3">NIES-3785</strain>
    </source>
</reference>
<evidence type="ECO:0000256" key="2">
    <source>
        <dbReference type="SAM" id="MobiDB-lite"/>
    </source>
</evidence>
<evidence type="ECO:0000313" key="3">
    <source>
        <dbReference type="EMBL" id="GIM10983.1"/>
    </source>
</evidence>
<sequence length="618" mass="63438">MGTPWTAQTSSMLAYPSVYTPDPTGRYLAGSPGVISPMQTAGPGAGSSPRQAVVITGADIAIQPVAQHTAVFDQDVQAPAQEGPLTQYPTFSVVDPRHKWQRIRDWASKDSATATGAASAGSSGVVATGTGTATQPGNSPATAGEVDVTASIDSTLLELELERARASLKAAAAAGGGGTTSVAAAISAAAAAAKAIGIPSTSLSAGGALGGVGRHGSDLAGMPSSLSVGAIPASRSGIPHREPSFGGFGTGPSLAAAAGNSLQAQGGFRQGGVSGTLGPEASVASAPGQVYPPPPPPAPQHTNPLRYSTPGLHGPLGSMSVLRADAFLGSAGAGGDISSALLRQQAMVTPGPGGGGMGMGITGYVHSMQHAQAAFTVERTALEARCRAAEDALTQSERRFSVEVERLQGRVSALESGLAAERQLCGQLQEQLQEELKRLRVATEAETAARAAELAAKEMLTASNQSLELERRRAAEAAQQATQQAGELSSRVAALEAERAGLEKQLLQEKDHASTLHKQLRDAQRQEQALMEKLGASEGARQQQEMRLEAAAEQVAAMRNELQLLNAKLAARDKQLLKHVQEVEETQLAALRSELAAVQSRLQRQEGLYAALRASVAA</sequence>
<dbReference type="Proteomes" id="UP000722791">
    <property type="component" value="Unassembled WGS sequence"/>
</dbReference>
<dbReference type="AlphaFoldDB" id="A0A8J4GP11"/>
<dbReference type="EMBL" id="BNCQ01000036">
    <property type="protein sequence ID" value="GIM10983.1"/>
    <property type="molecule type" value="Genomic_DNA"/>
</dbReference>